<evidence type="ECO:0000313" key="2">
    <source>
        <dbReference type="EMBL" id="KAK7689992.1"/>
    </source>
</evidence>
<dbReference type="EMBL" id="JASBNA010000007">
    <property type="protein sequence ID" value="KAK7689992.1"/>
    <property type="molecule type" value="Genomic_DNA"/>
</dbReference>
<sequence length="318" mass="35877">MASASIILSTSTKKLAPTTVLPLLHNSPNHKLRSPVTPRCHKLSSLAMQLDAESTACRSIHETLSTIHNMGRVVLGPDQVWTPAKKGRKSMSGTSSSKKRNSSTKASEKEEMTEASLQQVIEEVTWPTDQIPEPSEPPLESGLKKMQPRHREVVELAMNTEYTAEEIGVAMRPEKPLSEITVASYLLLGLESATTWREEDALYNAIGKERIINIVKADYWRWKHANGYGAFCKNEDRVKAFTQNDKDRKKLKKELEKGKIGPMVFEMKMQEIQQGWKFHKGPRTLPKGIVMHLTKKKGSVTFFKRNQDLDKPEAKGEE</sequence>
<protein>
    <submittedName>
        <fullName evidence="2">Uncharacterized protein</fullName>
    </submittedName>
</protein>
<evidence type="ECO:0000256" key="1">
    <source>
        <dbReference type="SAM" id="MobiDB-lite"/>
    </source>
</evidence>
<feature type="region of interest" description="Disordered" evidence="1">
    <location>
        <begin position="126"/>
        <end position="145"/>
    </location>
</feature>
<gene>
    <name evidence="2" type="ORF">QCA50_006634</name>
</gene>
<reference evidence="2 3" key="1">
    <citation type="submission" date="2022-09" db="EMBL/GenBank/DDBJ databases">
        <authorList>
            <person name="Palmer J.M."/>
        </authorList>
    </citation>
    <scope>NUCLEOTIDE SEQUENCE [LARGE SCALE GENOMIC DNA]</scope>
    <source>
        <strain evidence="2 3">DSM 7382</strain>
    </source>
</reference>
<proteinExistence type="predicted"/>
<evidence type="ECO:0000313" key="3">
    <source>
        <dbReference type="Proteomes" id="UP001385951"/>
    </source>
</evidence>
<feature type="region of interest" description="Disordered" evidence="1">
    <location>
        <begin position="78"/>
        <end position="116"/>
    </location>
</feature>
<organism evidence="2 3">
    <name type="scientific">Cerrena zonata</name>
    <dbReference type="NCBI Taxonomy" id="2478898"/>
    <lineage>
        <taxon>Eukaryota</taxon>
        <taxon>Fungi</taxon>
        <taxon>Dikarya</taxon>
        <taxon>Basidiomycota</taxon>
        <taxon>Agaricomycotina</taxon>
        <taxon>Agaricomycetes</taxon>
        <taxon>Polyporales</taxon>
        <taxon>Cerrenaceae</taxon>
        <taxon>Cerrena</taxon>
    </lineage>
</organism>
<keyword evidence="3" id="KW-1185">Reference proteome</keyword>
<comment type="caution">
    <text evidence="2">The sequence shown here is derived from an EMBL/GenBank/DDBJ whole genome shotgun (WGS) entry which is preliminary data.</text>
</comment>
<accession>A0AAW0GC50</accession>
<dbReference type="AlphaFoldDB" id="A0AAW0GC50"/>
<dbReference type="Proteomes" id="UP001385951">
    <property type="component" value="Unassembled WGS sequence"/>
</dbReference>
<name>A0AAW0GC50_9APHY</name>